<reference evidence="2" key="1">
    <citation type="submission" date="2014-03" db="EMBL/GenBank/DDBJ databases">
        <authorList>
            <person name="Aksoy S."/>
            <person name="Warren W."/>
            <person name="Wilson R.K."/>
        </authorList>
    </citation>
    <scope>NUCLEOTIDE SEQUENCE [LARGE SCALE GENOMIC DNA]</scope>
    <source>
        <strain evidence="2">IAEA</strain>
    </source>
</reference>
<organism evidence="1 2">
    <name type="scientific">Glossina pallidipes</name>
    <name type="common">Tsetse fly</name>
    <dbReference type="NCBI Taxonomy" id="7398"/>
    <lineage>
        <taxon>Eukaryota</taxon>
        <taxon>Metazoa</taxon>
        <taxon>Ecdysozoa</taxon>
        <taxon>Arthropoda</taxon>
        <taxon>Hexapoda</taxon>
        <taxon>Insecta</taxon>
        <taxon>Pterygota</taxon>
        <taxon>Neoptera</taxon>
        <taxon>Endopterygota</taxon>
        <taxon>Diptera</taxon>
        <taxon>Brachycera</taxon>
        <taxon>Muscomorpha</taxon>
        <taxon>Hippoboscoidea</taxon>
        <taxon>Glossinidae</taxon>
        <taxon>Glossina</taxon>
    </lineage>
</organism>
<dbReference type="VEuPathDB" id="VectorBase:GPAI018361"/>
<evidence type="ECO:0000313" key="2">
    <source>
        <dbReference type="Proteomes" id="UP000092445"/>
    </source>
</evidence>
<reference evidence="1" key="2">
    <citation type="submission" date="2020-05" db="UniProtKB">
        <authorList>
            <consortium name="EnsemblMetazoa"/>
        </authorList>
    </citation>
    <scope>IDENTIFICATION</scope>
    <source>
        <strain evidence="1">IAEA</strain>
    </source>
</reference>
<evidence type="ECO:0000313" key="1">
    <source>
        <dbReference type="EnsemblMetazoa" id="GPAI018361-PA"/>
    </source>
</evidence>
<dbReference type="AlphaFoldDB" id="A0A1A9ZLI0"/>
<proteinExistence type="predicted"/>
<keyword evidence="2" id="KW-1185">Reference proteome</keyword>
<sequence length="124" mass="14175">MNYKETFGVVVVAVNTKIDASFIIPKVIFYYAKPRQICYNVFVLSGMHSIIQLAMCDANCTFTAIDIGAYGFQNDGSIMRRSEFGRRLVQTRLELRQTKVIRGTNIEFSYYLTGRTLGRTLGFY</sequence>
<accession>A0A1A9ZLI0</accession>
<dbReference type="Proteomes" id="UP000092445">
    <property type="component" value="Unassembled WGS sequence"/>
</dbReference>
<dbReference type="EnsemblMetazoa" id="GPAI018361-RA">
    <property type="protein sequence ID" value="GPAI018361-PA"/>
    <property type="gene ID" value="GPAI018361"/>
</dbReference>
<protein>
    <submittedName>
        <fullName evidence="1">Uncharacterized protein</fullName>
    </submittedName>
</protein>
<name>A0A1A9ZLI0_GLOPL</name>
<dbReference type="STRING" id="7398.A0A1A9ZLI0"/>